<dbReference type="EMBL" id="NOWF01000005">
    <property type="protein sequence ID" value="OYD07829.1"/>
    <property type="molecule type" value="Genomic_DNA"/>
</dbReference>
<proteinExistence type="predicted"/>
<gene>
    <name evidence="1" type="ORF">CHM34_10270</name>
</gene>
<evidence type="ECO:0000313" key="2">
    <source>
        <dbReference type="Proteomes" id="UP000215459"/>
    </source>
</evidence>
<reference evidence="1 2" key="1">
    <citation type="submission" date="2017-07" db="EMBL/GenBank/DDBJ databases">
        <title>The genome sequence of Paludifilum halophilum highlights mechanisms for microbial adaptation to high salt environemnts.</title>
        <authorList>
            <person name="Belbahri L."/>
        </authorList>
    </citation>
    <scope>NUCLEOTIDE SEQUENCE [LARGE SCALE GENOMIC DNA]</scope>
    <source>
        <strain evidence="1 2">DSM 102817</strain>
    </source>
</reference>
<keyword evidence="2" id="KW-1185">Reference proteome</keyword>
<evidence type="ECO:0000313" key="1">
    <source>
        <dbReference type="EMBL" id="OYD07829.1"/>
    </source>
</evidence>
<protein>
    <submittedName>
        <fullName evidence="1">Uncharacterized protein</fullName>
    </submittedName>
</protein>
<accession>A0A235B780</accession>
<organism evidence="1 2">
    <name type="scientific">Paludifilum halophilum</name>
    <dbReference type="NCBI Taxonomy" id="1642702"/>
    <lineage>
        <taxon>Bacteria</taxon>
        <taxon>Bacillati</taxon>
        <taxon>Bacillota</taxon>
        <taxon>Bacilli</taxon>
        <taxon>Bacillales</taxon>
        <taxon>Thermoactinomycetaceae</taxon>
        <taxon>Paludifilum</taxon>
    </lineage>
</organism>
<dbReference type="Proteomes" id="UP000215459">
    <property type="component" value="Unassembled WGS sequence"/>
</dbReference>
<comment type="caution">
    <text evidence="1">The sequence shown here is derived from an EMBL/GenBank/DDBJ whole genome shotgun (WGS) entry which is preliminary data.</text>
</comment>
<sequence>MQSKLANDPEFNIQTIGVVLNYYAGKEYHRDFSDLTKEQQKKVVGKYNAEDPAKQKKYSDYVYEYRDPLKEILK</sequence>
<name>A0A235B780_9BACL</name>
<dbReference type="AlphaFoldDB" id="A0A235B780"/>